<dbReference type="EMBL" id="CP011213">
    <property type="protein sequence ID" value="AKM82544.1"/>
    <property type="molecule type" value="Genomic_DNA"/>
</dbReference>
<keyword evidence="1" id="KW-0175">Coiled coil</keyword>
<feature type="coiled-coil region" evidence="1">
    <location>
        <begin position="79"/>
        <end position="106"/>
    </location>
</feature>
<organism evidence="2 3">
    <name type="scientific">Berkelbacteria bacterium GW2011_GWE1_39_12</name>
    <dbReference type="NCBI Taxonomy" id="1618337"/>
    <lineage>
        <taxon>Bacteria</taxon>
        <taxon>Candidatus Berkelbacteria</taxon>
    </lineage>
</organism>
<accession>A0A0G4B3W2</accession>
<evidence type="ECO:0000256" key="1">
    <source>
        <dbReference type="SAM" id="Coils"/>
    </source>
</evidence>
<dbReference type="KEGG" id="bbgw:UT28_C0001G0764"/>
<evidence type="ECO:0000313" key="3">
    <source>
        <dbReference type="Proteomes" id="UP000035648"/>
    </source>
</evidence>
<dbReference type="Proteomes" id="UP000035648">
    <property type="component" value="Chromosome"/>
</dbReference>
<protein>
    <submittedName>
        <fullName evidence="2">Uncharacterized protein</fullName>
    </submittedName>
</protein>
<dbReference type="AlphaFoldDB" id="A0A0G4B3W2"/>
<evidence type="ECO:0000313" key="2">
    <source>
        <dbReference type="EMBL" id="AKM82544.1"/>
    </source>
</evidence>
<reference evidence="2 3" key="1">
    <citation type="journal article" date="2015" name="Nature">
        <title>rRNA introns, odd ribosomes, and small enigmatic genomes across a large radiation of phyla.</title>
        <authorList>
            <person name="Brown C.T."/>
            <person name="Hug L.A."/>
            <person name="Thomas B.C."/>
            <person name="Sharon I."/>
            <person name="Castelle C.J."/>
            <person name="Singh A."/>
            <person name="Wilkins M.J."/>
            <person name="Williams K.H."/>
            <person name="Banfield J.F."/>
        </authorList>
    </citation>
    <scope>NUCLEOTIDE SEQUENCE [LARGE SCALE GENOMIC DNA]</scope>
</reference>
<name>A0A0G4B3W2_9BACT</name>
<proteinExistence type="predicted"/>
<gene>
    <name evidence="2" type="ORF">UT28_C0001G0764</name>
</gene>
<sequence length="130" mass="14469">MNSNSTTSESAIRIVISPSKAPSEPWFSDNGWKKIRCVVGKEPVTPGQPLYAILLYAEGKEWFIGSVCEDHVDSSEIGKLGIELQIEQLNKQMKAIEAEKVQLAHFAEELSAFPPNIVKHKGSHFDGFKR</sequence>